<dbReference type="Pfam" id="PF01255">
    <property type="entry name" value="Prenyltransf"/>
    <property type="match status" value="1"/>
</dbReference>
<dbReference type="InterPro" id="IPR036424">
    <property type="entry name" value="UPP_synth-like_sf"/>
</dbReference>
<dbReference type="PROSITE" id="PS01066">
    <property type="entry name" value="UPP_SYNTHASE"/>
    <property type="match status" value="1"/>
</dbReference>
<dbReference type="PANTHER" id="PTHR10291:SF18">
    <property type="entry name" value="DEHYDRODOLICHYL DIPHOSPHATE SYNTHASE CPT3"/>
    <property type="match status" value="1"/>
</dbReference>
<dbReference type="InterPro" id="IPR001441">
    <property type="entry name" value="UPP_synth-like"/>
</dbReference>
<protein>
    <recommendedName>
        <fullName evidence="2">Alkyl transferase</fullName>
        <ecNumber evidence="2">2.5.1.-</ecNumber>
    </recommendedName>
</protein>
<dbReference type="Gene3D" id="3.40.1180.10">
    <property type="entry name" value="Decaprenyl diphosphate synthase-like"/>
    <property type="match status" value="1"/>
</dbReference>
<comment type="similarity">
    <text evidence="2">Belongs to the UPP synthase family.</text>
</comment>
<evidence type="ECO:0000313" key="4">
    <source>
        <dbReference type="Proteomes" id="UP001634393"/>
    </source>
</evidence>
<evidence type="ECO:0000313" key="3">
    <source>
        <dbReference type="EMBL" id="KAL3835557.1"/>
    </source>
</evidence>
<dbReference type="HAMAP" id="MF_01139">
    <property type="entry name" value="ISPT"/>
    <property type="match status" value="1"/>
</dbReference>
<comment type="caution">
    <text evidence="3">The sequence shown here is derived from an EMBL/GenBank/DDBJ whole genome shotgun (WGS) entry which is preliminary data.</text>
</comment>
<dbReference type="InterPro" id="IPR018520">
    <property type="entry name" value="UPP_synth-like_CS"/>
</dbReference>
<dbReference type="EMBL" id="JBJXBP010000004">
    <property type="protein sequence ID" value="KAL3835557.1"/>
    <property type="molecule type" value="Genomic_DNA"/>
</dbReference>
<sequence length="331" mass="37703">MEKRKGNQPTQLLEGLCSFLRAYIFSVLSIGPMPRHIAFIMDGNRRYAKNRNLEDGTGHRVGYLALTNMLRYCYELNVKYVTIYAFSIDNFKRRPEEVQSTMNLMQEKIEGLIQKDSIVNKHGVRVYFIGNLKLLNNSVKISAERAMKATAHNSKAVLSICMAYTSTDEIMHAIEKSCKEKQDEFRILDMSGAGYGLIGLGGIGTDNGKSLINLKDVEEHMYMKVAPDPDIIIRTSGETRLSNFLLWQSSSSLLYSPRILWPEIGFWHLVRAILEFQRNFAYLKKKPKQSLVGLLVVNLLISGFVLVLCFLLYRCMHGSGLIFLVSLPLMW</sequence>
<organism evidence="3 4">
    <name type="scientific">Penstemon smallii</name>
    <dbReference type="NCBI Taxonomy" id="265156"/>
    <lineage>
        <taxon>Eukaryota</taxon>
        <taxon>Viridiplantae</taxon>
        <taxon>Streptophyta</taxon>
        <taxon>Embryophyta</taxon>
        <taxon>Tracheophyta</taxon>
        <taxon>Spermatophyta</taxon>
        <taxon>Magnoliopsida</taxon>
        <taxon>eudicotyledons</taxon>
        <taxon>Gunneridae</taxon>
        <taxon>Pentapetalae</taxon>
        <taxon>asterids</taxon>
        <taxon>lamiids</taxon>
        <taxon>Lamiales</taxon>
        <taxon>Plantaginaceae</taxon>
        <taxon>Cheloneae</taxon>
        <taxon>Penstemon</taxon>
    </lineage>
</organism>
<proteinExistence type="inferred from homology"/>
<dbReference type="GO" id="GO:0004659">
    <property type="term" value="F:prenyltransferase activity"/>
    <property type="evidence" value="ECO:0007669"/>
    <property type="project" value="UniProtKB-ARBA"/>
</dbReference>
<dbReference type="CDD" id="cd00475">
    <property type="entry name" value="Cis_IPPS"/>
    <property type="match status" value="1"/>
</dbReference>
<keyword evidence="2" id="KW-0812">Transmembrane</keyword>
<dbReference type="NCBIfam" id="TIGR00055">
    <property type="entry name" value="uppS"/>
    <property type="match status" value="1"/>
</dbReference>
<gene>
    <name evidence="3" type="ORF">ACJIZ3_010293</name>
</gene>
<keyword evidence="2" id="KW-0472">Membrane</keyword>
<name>A0ABD3TFL6_9LAMI</name>
<dbReference type="EC" id="2.5.1.-" evidence="2"/>
<dbReference type="PANTHER" id="PTHR10291">
    <property type="entry name" value="DEHYDRODOLICHYL DIPHOSPHATE SYNTHASE FAMILY MEMBER"/>
    <property type="match status" value="1"/>
</dbReference>
<dbReference type="GO" id="GO:0000287">
    <property type="term" value="F:magnesium ion binding"/>
    <property type="evidence" value="ECO:0007669"/>
    <property type="project" value="UniProtKB-ARBA"/>
</dbReference>
<reference evidence="3 4" key="1">
    <citation type="submission" date="2024-12" db="EMBL/GenBank/DDBJ databases">
        <title>The unique morphological basis and parallel evolutionary history of personate flowers in Penstemon.</title>
        <authorList>
            <person name="Depatie T.H."/>
            <person name="Wessinger C.A."/>
        </authorList>
    </citation>
    <scope>NUCLEOTIDE SEQUENCE [LARGE SCALE GENOMIC DNA]</scope>
    <source>
        <strain evidence="3">WTNN_2</strain>
        <tissue evidence="3">Leaf</tissue>
    </source>
</reference>
<keyword evidence="2" id="KW-1133">Transmembrane helix</keyword>
<accession>A0ABD3TFL6</accession>
<evidence type="ECO:0000256" key="1">
    <source>
        <dbReference type="ARBA" id="ARBA00022679"/>
    </source>
</evidence>
<evidence type="ECO:0000256" key="2">
    <source>
        <dbReference type="RuleBase" id="RU363018"/>
    </source>
</evidence>
<dbReference type="GO" id="GO:0005737">
    <property type="term" value="C:cytoplasm"/>
    <property type="evidence" value="ECO:0007669"/>
    <property type="project" value="UniProtKB-ARBA"/>
</dbReference>
<keyword evidence="4" id="KW-1185">Reference proteome</keyword>
<feature type="transmembrane region" description="Helical" evidence="2">
    <location>
        <begin position="291"/>
        <end position="313"/>
    </location>
</feature>
<keyword evidence="1 2" id="KW-0808">Transferase</keyword>
<dbReference type="Proteomes" id="UP001634393">
    <property type="component" value="Unassembled WGS sequence"/>
</dbReference>
<dbReference type="AlphaFoldDB" id="A0ABD3TFL6"/>
<dbReference type="SUPFAM" id="SSF64005">
    <property type="entry name" value="Undecaprenyl diphosphate synthase"/>
    <property type="match status" value="1"/>
</dbReference>